<dbReference type="RefSeq" id="WP_255060248.1">
    <property type="nucleotide sequence ID" value="NZ_JANDBD010000004.1"/>
</dbReference>
<organism evidence="1 2">
    <name type="scientific">Mycolicibacterium arenosum</name>
    <dbReference type="NCBI Taxonomy" id="2952157"/>
    <lineage>
        <taxon>Bacteria</taxon>
        <taxon>Bacillati</taxon>
        <taxon>Actinomycetota</taxon>
        <taxon>Actinomycetes</taxon>
        <taxon>Mycobacteriales</taxon>
        <taxon>Mycobacteriaceae</taxon>
        <taxon>Mycolicibacterium</taxon>
    </lineage>
</organism>
<protein>
    <submittedName>
        <fullName evidence="1">Uncharacterized protein</fullName>
    </submittedName>
</protein>
<reference evidence="1 2" key="1">
    <citation type="submission" date="2022-06" db="EMBL/GenBank/DDBJ databases">
        <title>Mycolicibacterium sp. CAU 1645 isolated from seawater.</title>
        <authorList>
            <person name="Kim W."/>
        </authorList>
    </citation>
    <scope>NUCLEOTIDE SEQUENCE [LARGE SCALE GENOMIC DNA]</scope>
    <source>
        <strain evidence="1 2">CAU 1645</strain>
    </source>
</reference>
<proteinExistence type="predicted"/>
<dbReference type="Proteomes" id="UP001651690">
    <property type="component" value="Unassembled WGS sequence"/>
</dbReference>
<evidence type="ECO:0000313" key="1">
    <source>
        <dbReference type="EMBL" id="MCP9273004.1"/>
    </source>
</evidence>
<dbReference type="SUPFAM" id="SSF54909">
    <property type="entry name" value="Dimeric alpha+beta barrel"/>
    <property type="match status" value="1"/>
</dbReference>
<comment type="caution">
    <text evidence="1">The sequence shown here is derived from an EMBL/GenBank/DDBJ whole genome shotgun (WGS) entry which is preliminary data.</text>
</comment>
<evidence type="ECO:0000313" key="2">
    <source>
        <dbReference type="Proteomes" id="UP001651690"/>
    </source>
</evidence>
<accession>A0ABT1M1I6</accession>
<dbReference type="EMBL" id="JANDBD010000004">
    <property type="protein sequence ID" value="MCP9273004.1"/>
    <property type="molecule type" value="Genomic_DNA"/>
</dbReference>
<dbReference type="InterPro" id="IPR011008">
    <property type="entry name" value="Dimeric_a/b-barrel"/>
</dbReference>
<keyword evidence="2" id="KW-1185">Reference proteome</keyword>
<sequence length="106" mass="11886">MKGIIFLETMPRSPDVEAEYQNWYNDVHLEEICSVEGIVGARRFAPIDGEGPFVAIYELDTDDLDAVVGRLQELGASGRMSSLQYLSMDDPAPIPKVYREIGSYEK</sequence>
<gene>
    <name evidence="1" type="ORF">NM203_12510</name>
</gene>
<name>A0ABT1M1I6_9MYCO</name>